<protein>
    <submittedName>
        <fullName evidence="1">Uncharacterized protein</fullName>
    </submittedName>
</protein>
<sequence>MKAKEHLYEALQQSPRDETFIELGELHVRSGDIKSAMAVYRKAVDNHPGSAELNTKLGLLYIQARAIGFASTPYQSSTSGPVGLLVEHGVGPEDVLLQGWEQGDPEGGPAAGVGCCDSEGGQLRGQEKGAEAEGVPLRGWEKQGMELPLTQEQGTGLMLEHTEKVEIY</sequence>
<dbReference type="EMBL" id="JABSTQ010011230">
    <property type="protein sequence ID" value="KAG0413836.1"/>
    <property type="molecule type" value="Genomic_DNA"/>
</dbReference>
<gene>
    <name evidence="1" type="ORF">HPB47_009012</name>
</gene>
<name>A0AC60P3F0_IXOPE</name>
<keyword evidence="2" id="KW-1185">Reference proteome</keyword>
<evidence type="ECO:0000313" key="2">
    <source>
        <dbReference type="Proteomes" id="UP000805193"/>
    </source>
</evidence>
<reference evidence="1 2" key="1">
    <citation type="journal article" date="2020" name="Cell">
        <title>Large-Scale Comparative Analyses of Tick Genomes Elucidate Their Genetic Diversity and Vector Capacities.</title>
        <authorList>
            <consortium name="Tick Genome and Microbiome Consortium (TIGMIC)"/>
            <person name="Jia N."/>
            <person name="Wang J."/>
            <person name="Shi W."/>
            <person name="Du L."/>
            <person name="Sun Y."/>
            <person name="Zhan W."/>
            <person name="Jiang J.F."/>
            <person name="Wang Q."/>
            <person name="Zhang B."/>
            <person name="Ji P."/>
            <person name="Bell-Sakyi L."/>
            <person name="Cui X.M."/>
            <person name="Yuan T.T."/>
            <person name="Jiang B.G."/>
            <person name="Yang W.F."/>
            <person name="Lam T.T."/>
            <person name="Chang Q.C."/>
            <person name="Ding S.J."/>
            <person name="Wang X.J."/>
            <person name="Zhu J.G."/>
            <person name="Ruan X.D."/>
            <person name="Zhao L."/>
            <person name="Wei J.T."/>
            <person name="Ye R.Z."/>
            <person name="Que T.C."/>
            <person name="Du C.H."/>
            <person name="Zhou Y.H."/>
            <person name="Cheng J.X."/>
            <person name="Dai P.F."/>
            <person name="Guo W.B."/>
            <person name="Han X.H."/>
            <person name="Huang E.J."/>
            <person name="Li L.F."/>
            <person name="Wei W."/>
            <person name="Gao Y.C."/>
            <person name="Liu J.Z."/>
            <person name="Shao H.Z."/>
            <person name="Wang X."/>
            <person name="Wang C.C."/>
            <person name="Yang T.C."/>
            <person name="Huo Q.B."/>
            <person name="Li W."/>
            <person name="Chen H.Y."/>
            <person name="Chen S.E."/>
            <person name="Zhou L.G."/>
            <person name="Ni X.B."/>
            <person name="Tian J.H."/>
            <person name="Sheng Y."/>
            <person name="Liu T."/>
            <person name="Pan Y.S."/>
            <person name="Xia L.Y."/>
            <person name="Li J."/>
            <person name="Zhao F."/>
            <person name="Cao W.C."/>
        </authorList>
    </citation>
    <scope>NUCLEOTIDE SEQUENCE [LARGE SCALE GENOMIC DNA]</scope>
    <source>
        <strain evidence="1">Iper-2018</strain>
    </source>
</reference>
<dbReference type="Proteomes" id="UP000805193">
    <property type="component" value="Unassembled WGS sequence"/>
</dbReference>
<proteinExistence type="predicted"/>
<organism evidence="1 2">
    <name type="scientific">Ixodes persulcatus</name>
    <name type="common">Taiga tick</name>
    <dbReference type="NCBI Taxonomy" id="34615"/>
    <lineage>
        <taxon>Eukaryota</taxon>
        <taxon>Metazoa</taxon>
        <taxon>Ecdysozoa</taxon>
        <taxon>Arthropoda</taxon>
        <taxon>Chelicerata</taxon>
        <taxon>Arachnida</taxon>
        <taxon>Acari</taxon>
        <taxon>Parasitiformes</taxon>
        <taxon>Ixodida</taxon>
        <taxon>Ixodoidea</taxon>
        <taxon>Ixodidae</taxon>
        <taxon>Ixodinae</taxon>
        <taxon>Ixodes</taxon>
    </lineage>
</organism>
<evidence type="ECO:0000313" key="1">
    <source>
        <dbReference type="EMBL" id="KAG0413836.1"/>
    </source>
</evidence>
<comment type="caution">
    <text evidence="1">The sequence shown here is derived from an EMBL/GenBank/DDBJ whole genome shotgun (WGS) entry which is preliminary data.</text>
</comment>
<accession>A0AC60P3F0</accession>